<dbReference type="HOGENOM" id="CLU_016082_0_0_10"/>
<feature type="signal peptide" evidence="5">
    <location>
        <begin position="1"/>
        <end position="25"/>
    </location>
</feature>
<dbReference type="PROSITE" id="PS51352">
    <property type="entry name" value="THIOREDOXIN_2"/>
    <property type="match status" value="1"/>
</dbReference>
<keyword evidence="2" id="KW-0201">Cytochrome c-type biogenesis</keyword>
<accession>E6SS22</accession>
<organism evidence="7 8">
    <name type="scientific">Bacteroides helcogenes (strain ATCC 35417 / DSM 20613 / JCM 6297 / CCUG 15421 / P 36-108)</name>
    <dbReference type="NCBI Taxonomy" id="693979"/>
    <lineage>
        <taxon>Bacteria</taxon>
        <taxon>Pseudomonadati</taxon>
        <taxon>Bacteroidota</taxon>
        <taxon>Bacteroidia</taxon>
        <taxon>Bacteroidales</taxon>
        <taxon>Bacteroidaceae</taxon>
        <taxon>Bacteroides</taxon>
    </lineage>
</organism>
<dbReference type="RefSeq" id="WP_013546719.1">
    <property type="nucleotide sequence ID" value="NC_014933.1"/>
</dbReference>
<dbReference type="CDD" id="cd02966">
    <property type="entry name" value="TlpA_like_family"/>
    <property type="match status" value="1"/>
</dbReference>
<sequence length="798" mass="91157">MNKIVKLTNALLVLLLMMAETPVLAQKSSLSQSSVSQPSVKPSRIWSELATGYTSAQMIKVEKVLFYSDRTEIGMHIDNSPGARIEIAPETYLQAADKQYKVKSATMLKLGEPFTIPEDGQVDFALTFDALPDSVNTISIRQPNGWTIFNIHSTDYTPSGLENTYWRDQASGEWCIGFTSHSVIYDQKAWAIDRRTDKKDRYEFLLIDPSSQQKKMVQVDKLKKGLRTITVKGERTMTCSPITTAFLPDYPMKDTRKGFLNTGYQEGDSVTITGWLKDMPEMAWRRGKNFEVRFTNIFTDEEENAYAKMDSLGRFSLKIPMLNSSQVFMDWGRTTVSTVLEPGESYYFLHDFHSGQKLFMGKNSRVQNELLSFPYAWNTISADGRTDAMTYLTQMDSVRKSNVKQLQTTLIAHPNLSERFVEYTAGFYQVLQAMYMMQAKFAYKGQLPLSYMEYVGNELWKSFPQPVTLYSLFSTFSRDYIDQLTSGRANNNSLKSVLLRLDRKKVISLKEDDRNLLNQYEKSTSELRGNIQKAKDNEERQGLVKAFNEGKLVSDIGKLAGKYMSFIVKEVSLATQEQLTSVCDSIGCNPSLRSILLARHFTRSIDRSRQPLDSVSLAFVEKEIQLPAALHSVNNLNDKYLSLQKGDLEGAASLRPSSDVEGMSDGEKILRKILEPYQGRLVYLDVWGTWCSPCKKALSESHVLKEALKDFDIVYLYLANRSDDKSWKNVIKEYQLTGDHCIHYNLPADQQSAIEHYLNIHSFPTYKLIDKKGNIHDLDWRHADNMNRFKQQVEQLSK</sequence>
<reference key="1">
    <citation type="submission" date="2010-11" db="EMBL/GenBank/DDBJ databases">
        <title>The complete genome of Bacteroides helcogenes P 36-108.</title>
        <authorList>
            <consortium name="US DOE Joint Genome Institute (JGI-PGF)"/>
            <person name="Lucas S."/>
            <person name="Copeland A."/>
            <person name="Lapidus A."/>
            <person name="Bruce D."/>
            <person name="Goodwin L."/>
            <person name="Pitluck S."/>
            <person name="Kyrpides N."/>
            <person name="Mavromatis K."/>
            <person name="Ivanova N."/>
            <person name="Zeytun A."/>
            <person name="Brettin T."/>
            <person name="Detter J.C."/>
            <person name="Tapia R."/>
            <person name="Han C."/>
            <person name="Land M."/>
            <person name="Hauser L."/>
            <person name="Markowitz V."/>
            <person name="Cheng J.-F."/>
            <person name="Hugenholtz P."/>
            <person name="Woyke T."/>
            <person name="Wu D."/>
            <person name="Gronow S."/>
            <person name="Wellnitz S."/>
            <person name="Brambilla E."/>
            <person name="Klenk H.-P."/>
            <person name="Eisen J.A."/>
        </authorList>
    </citation>
    <scope>NUCLEOTIDE SEQUENCE</scope>
    <source>
        <strain>P 36-108</strain>
    </source>
</reference>
<dbReference type="InterPro" id="IPR012336">
    <property type="entry name" value="Thioredoxin-like_fold"/>
</dbReference>
<name>E6SS22_BACT6</name>
<evidence type="ECO:0000256" key="3">
    <source>
        <dbReference type="ARBA" id="ARBA00023157"/>
    </source>
</evidence>
<dbReference type="GO" id="GO:0030313">
    <property type="term" value="C:cell envelope"/>
    <property type="evidence" value="ECO:0007669"/>
    <property type="project" value="UniProtKB-SubCell"/>
</dbReference>
<evidence type="ECO:0000313" key="8">
    <source>
        <dbReference type="Proteomes" id="UP000008630"/>
    </source>
</evidence>
<dbReference type="Proteomes" id="UP000008630">
    <property type="component" value="Chromosome"/>
</dbReference>
<evidence type="ECO:0000256" key="2">
    <source>
        <dbReference type="ARBA" id="ARBA00022748"/>
    </source>
</evidence>
<dbReference type="eggNOG" id="COG0526">
    <property type="taxonomic scope" value="Bacteria"/>
</dbReference>
<dbReference type="Gene3D" id="3.40.30.10">
    <property type="entry name" value="Glutaredoxin"/>
    <property type="match status" value="1"/>
</dbReference>
<dbReference type="EMBL" id="CP002352">
    <property type="protein sequence ID" value="ADV43124.1"/>
    <property type="molecule type" value="Genomic_DNA"/>
</dbReference>
<dbReference type="AlphaFoldDB" id="E6SS22"/>
<evidence type="ECO:0000256" key="4">
    <source>
        <dbReference type="ARBA" id="ARBA00023284"/>
    </source>
</evidence>
<dbReference type="SUPFAM" id="SSF52833">
    <property type="entry name" value="Thioredoxin-like"/>
    <property type="match status" value="1"/>
</dbReference>
<protein>
    <recommendedName>
        <fullName evidence="6">Thioredoxin domain-containing protein</fullName>
    </recommendedName>
</protein>
<keyword evidence="4" id="KW-0676">Redox-active center</keyword>
<feature type="domain" description="Thioredoxin" evidence="6">
    <location>
        <begin position="643"/>
        <end position="798"/>
    </location>
</feature>
<dbReference type="InterPro" id="IPR050553">
    <property type="entry name" value="Thioredoxin_ResA/DsbE_sf"/>
</dbReference>
<reference evidence="7 8" key="2">
    <citation type="journal article" date="2011" name="Stand. Genomic Sci.">
        <title>Complete genome sequence of Bacteroides helcogenes type strain (P 36-108).</title>
        <authorList>
            <person name="Pati A."/>
            <person name="Gronow S."/>
            <person name="Zeytun A."/>
            <person name="Lapidus A."/>
            <person name="Nolan M."/>
            <person name="Hammon N."/>
            <person name="Deshpande S."/>
            <person name="Cheng J.F."/>
            <person name="Tapia R."/>
            <person name="Han C."/>
            <person name="Goodwin L."/>
            <person name="Pitluck S."/>
            <person name="Liolios K."/>
            <person name="Pagani I."/>
            <person name="Ivanova N."/>
            <person name="Mavromatis K."/>
            <person name="Chen A."/>
            <person name="Palaniappan K."/>
            <person name="Land M."/>
            <person name="Hauser L."/>
            <person name="Chang Y.J."/>
            <person name="Jeffries C.D."/>
            <person name="Detter J.C."/>
            <person name="Brambilla E."/>
            <person name="Rohde M."/>
            <person name="Goker M."/>
            <person name="Woyke T."/>
            <person name="Bristow J."/>
            <person name="Eisen J.A."/>
            <person name="Markowitz V."/>
            <person name="Hugenholtz P."/>
            <person name="Kyrpides N.C."/>
            <person name="Klenk H.P."/>
            <person name="Lucas S."/>
        </authorList>
    </citation>
    <scope>NUCLEOTIDE SEQUENCE [LARGE SCALE GENOMIC DNA]</scope>
    <source>
        <strain evidence="8">ATCC 35417 / DSM 20613 / JCM 6297 / CCUG 15421 / P 36-108</strain>
    </source>
</reference>
<gene>
    <name evidence="7" type="ordered locus">Bache_1114</name>
</gene>
<dbReference type="STRING" id="693979.Bache_1114"/>
<dbReference type="KEGG" id="bhl:Bache_1114"/>
<feature type="chain" id="PRO_5003209253" description="Thioredoxin domain-containing protein" evidence="5">
    <location>
        <begin position="26"/>
        <end position="798"/>
    </location>
</feature>
<dbReference type="Pfam" id="PF13905">
    <property type="entry name" value="Thioredoxin_8"/>
    <property type="match status" value="1"/>
</dbReference>
<evidence type="ECO:0000259" key="6">
    <source>
        <dbReference type="PROSITE" id="PS51352"/>
    </source>
</evidence>
<dbReference type="GO" id="GO:0017004">
    <property type="term" value="P:cytochrome complex assembly"/>
    <property type="evidence" value="ECO:0007669"/>
    <property type="project" value="UniProtKB-KW"/>
</dbReference>
<evidence type="ECO:0000313" key="7">
    <source>
        <dbReference type="EMBL" id="ADV43124.1"/>
    </source>
</evidence>
<dbReference type="PATRIC" id="fig|693979.3.peg.1179"/>
<comment type="subcellular location">
    <subcellularLocation>
        <location evidence="1">Cell envelope</location>
    </subcellularLocation>
</comment>
<dbReference type="InterPro" id="IPR036249">
    <property type="entry name" value="Thioredoxin-like_sf"/>
</dbReference>
<dbReference type="InterPro" id="IPR013766">
    <property type="entry name" value="Thioredoxin_domain"/>
</dbReference>
<proteinExistence type="predicted"/>
<keyword evidence="5" id="KW-0732">Signal</keyword>
<evidence type="ECO:0000256" key="1">
    <source>
        <dbReference type="ARBA" id="ARBA00004196"/>
    </source>
</evidence>
<keyword evidence="8" id="KW-1185">Reference proteome</keyword>
<keyword evidence="3" id="KW-1015">Disulfide bond</keyword>
<dbReference type="PANTHER" id="PTHR42852">
    <property type="entry name" value="THIOL:DISULFIDE INTERCHANGE PROTEIN DSBE"/>
    <property type="match status" value="1"/>
</dbReference>
<dbReference type="OrthoDB" id="1096670at2"/>
<evidence type="ECO:0000256" key="5">
    <source>
        <dbReference type="SAM" id="SignalP"/>
    </source>
</evidence>
<dbReference type="PANTHER" id="PTHR42852:SF6">
    <property type="entry name" value="THIOL:DISULFIDE INTERCHANGE PROTEIN DSBE"/>
    <property type="match status" value="1"/>
</dbReference>